<reference evidence="2" key="1">
    <citation type="submission" date="2018-02" db="EMBL/GenBank/DDBJ databases">
        <title>Rhizophora mucronata_Transcriptome.</title>
        <authorList>
            <person name="Meera S.P."/>
            <person name="Sreeshan A."/>
            <person name="Augustine A."/>
        </authorList>
    </citation>
    <scope>NUCLEOTIDE SEQUENCE</scope>
    <source>
        <tissue evidence="2">Leaf</tissue>
    </source>
</reference>
<dbReference type="EMBL" id="GGEC01083220">
    <property type="protein sequence ID" value="MBX63704.1"/>
    <property type="molecule type" value="Transcribed_RNA"/>
</dbReference>
<keyword evidence="1" id="KW-0812">Transmembrane</keyword>
<protein>
    <submittedName>
        <fullName evidence="2">Uncharacterized protein</fullName>
    </submittedName>
</protein>
<sequence length="45" mass="5446">MRRIESYLKRRLIHCIILIVCCIILIARFTEPQMCKTILKNQTRL</sequence>
<feature type="transmembrane region" description="Helical" evidence="1">
    <location>
        <begin position="12"/>
        <end position="30"/>
    </location>
</feature>
<keyword evidence="1" id="KW-0472">Membrane</keyword>
<dbReference type="AlphaFoldDB" id="A0A2P2Q9T7"/>
<keyword evidence="1" id="KW-1133">Transmembrane helix</keyword>
<evidence type="ECO:0000313" key="2">
    <source>
        <dbReference type="EMBL" id="MBX63704.1"/>
    </source>
</evidence>
<organism evidence="2">
    <name type="scientific">Rhizophora mucronata</name>
    <name type="common">Asiatic mangrove</name>
    <dbReference type="NCBI Taxonomy" id="61149"/>
    <lineage>
        <taxon>Eukaryota</taxon>
        <taxon>Viridiplantae</taxon>
        <taxon>Streptophyta</taxon>
        <taxon>Embryophyta</taxon>
        <taxon>Tracheophyta</taxon>
        <taxon>Spermatophyta</taxon>
        <taxon>Magnoliopsida</taxon>
        <taxon>eudicotyledons</taxon>
        <taxon>Gunneridae</taxon>
        <taxon>Pentapetalae</taxon>
        <taxon>rosids</taxon>
        <taxon>fabids</taxon>
        <taxon>Malpighiales</taxon>
        <taxon>Rhizophoraceae</taxon>
        <taxon>Rhizophora</taxon>
    </lineage>
</organism>
<proteinExistence type="predicted"/>
<accession>A0A2P2Q9T7</accession>
<name>A0A2P2Q9T7_RHIMU</name>
<evidence type="ECO:0000256" key="1">
    <source>
        <dbReference type="SAM" id="Phobius"/>
    </source>
</evidence>